<dbReference type="Proteomes" id="UP000015102">
    <property type="component" value="Unassembled WGS sequence"/>
</dbReference>
<keyword evidence="2" id="KW-1185">Reference proteome</keyword>
<accession>T1H6B0</accession>
<dbReference type="GO" id="GO:0005737">
    <property type="term" value="C:cytoplasm"/>
    <property type="evidence" value="ECO:0007669"/>
    <property type="project" value="TreeGrafter"/>
</dbReference>
<dbReference type="EnsemblMetazoa" id="MESCA012243-RA">
    <property type="protein sequence ID" value="MESCA012243-PA"/>
    <property type="gene ID" value="MESCA012243"/>
</dbReference>
<dbReference type="HOGENOM" id="CLU_056590_0_2_1"/>
<dbReference type="Pfam" id="PF06026">
    <property type="entry name" value="Rib_5-P_isom_A"/>
    <property type="match status" value="1"/>
</dbReference>
<dbReference type="GO" id="GO:0009052">
    <property type="term" value="P:pentose-phosphate shunt, non-oxidative branch"/>
    <property type="evidence" value="ECO:0007669"/>
    <property type="project" value="InterPro"/>
</dbReference>
<dbReference type="STRING" id="36166.T1H6B0"/>
<reference evidence="2" key="1">
    <citation type="submission" date="2013-02" db="EMBL/GenBank/DDBJ databases">
        <authorList>
            <person name="Hughes D."/>
        </authorList>
    </citation>
    <scope>NUCLEOTIDE SEQUENCE</scope>
    <source>
        <strain>Durham</strain>
        <strain evidence="2">NC isolate 2 -- Noor lab</strain>
    </source>
</reference>
<protein>
    <submittedName>
        <fullName evidence="1">Uncharacterized protein</fullName>
    </submittedName>
</protein>
<dbReference type="Gene3D" id="3.30.70.260">
    <property type="match status" value="1"/>
</dbReference>
<proteinExistence type="predicted"/>
<sequence>NMSLNETKRIADYKAVNDGSPVVFAVYRLPERLQKWLKVVCIQTSFQARKSIVEQFDSWRLDRFPHIDCAIDDELGEQYKKGIPIELKPLGYVPIKAKLEKAFGGEAKLRIAASKAVTDSGNFILDWHFDASKTFDTKINAQLLQIAGDIETGLFVGMATKTFGM</sequence>
<evidence type="ECO:0000313" key="1">
    <source>
        <dbReference type="EnsemblMetazoa" id="MESCA012243-PA"/>
    </source>
</evidence>
<dbReference type="PANTHER" id="PTHR11934:SF0">
    <property type="entry name" value="RIBOSE-5-PHOSPHATE ISOMERASE"/>
    <property type="match status" value="1"/>
</dbReference>
<dbReference type="AlphaFoldDB" id="T1H6B0"/>
<reference evidence="1" key="2">
    <citation type="submission" date="2015-06" db="UniProtKB">
        <authorList>
            <consortium name="EnsemblMetazoa"/>
        </authorList>
    </citation>
    <scope>IDENTIFICATION</scope>
</reference>
<dbReference type="InterPro" id="IPR004788">
    <property type="entry name" value="Ribose5P_isomerase_type_A"/>
</dbReference>
<dbReference type="Gene3D" id="3.40.50.1360">
    <property type="match status" value="1"/>
</dbReference>
<dbReference type="SUPFAM" id="SSF75445">
    <property type="entry name" value="D-ribose-5-phosphate isomerase (RpiA), lid domain"/>
    <property type="match status" value="1"/>
</dbReference>
<organism evidence="1 2">
    <name type="scientific">Megaselia scalaris</name>
    <name type="common">Humpbacked fly</name>
    <name type="synonym">Phora scalaris</name>
    <dbReference type="NCBI Taxonomy" id="36166"/>
    <lineage>
        <taxon>Eukaryota</taxon>
        <taxon>Metazoa</taxon>
        <taxon>Ecdysozoa</taxon>
        <taxon>Arthropoda</taxon>
        <taxon>Hexapoda</taxon>
        <taxon>Insecta</taxon>
        <taxon>Pterygota</taxon>
        <taxon>Neoptera</taxon>
        <taxon>Endopterygota</taxon>
        <taxon>Diptera</taxon>
        <taxon>Brachycera</taxon>
        <taxon>Muscomorpha</taxon>
        <taxon>Platypezoidea</taxon>
        <taxon>Phoridae</taxon>
        <taxon>Megaseliini</taxon>
        <taxon>Megaselia</taxon>
    </lineage>
</organism>
<evidence type="ECO:0000313" key="2">
    <source>
        <dbReference type="Proteomes" id="UP000015102"/>
    </source>
</evidence>
<name>T1H6B0_MEGSC</name>
<dbReference type="GO" id="GO:0006014">
    <property type="term" value="P:D-ribose metabolic process"/>
    <property type="evidence" value="ECO:0007669"/>
    <property type="project" value="TreeGrafter"/>
</dbReference>
<dbReference type="PANTHER" id="PTHR11934">
    <property type="entry name" value="RIBOSE-5-PHOSPHATE ISOMERASE"/>
    <property type="match status" value="1"/>
</dbReference>
<dbReference type="GO" id="GO:0004751">
    <property type="term" value="F:ribose-5-phosphate isomerase activity"/>
    <property type="evidence" value="ECO:0007669"/>
    <property type="project" value="InterPro"/>
</dbReference>